<keyword evidence="1" id="KW-0812">Transmembrane</keyword>
<name>A0A2W6PGU2_9BACL</name>
<evidence type="ECO:0000259" key="2">
    <source>
        <dbReference type="Pfam" id="PF07833"/>
    </source>
</evidence>
<dbReference type="Pfam" id="PF07833">
    <property type="entry name" value="Cu_amine_oxidN1"/>
    <property type="match status" value="1"/>
</dbReference>
<comment type="caution">
    <text evidence="3">The sequence shown here is derived from an EMBL/GenBank/DDBJ whole genome shotgun (WGS) entry which is preliminary data.</text>
</comment>
<dbReference type="AlphaFoldDB" id="A0A2W6PGU2"/>
<dbReference type="EMBL" id="QKWW01000006">
    <property type="protein sequence ID" value="PZT57386.1"/>
    <property type="molecule type" value="Genomic_DNA"/>
</dbReference>
<dbReference type="Proteomes" id="UP000249204">
    <property type="component" value="Unassembled WGS sequence"/>
</dbReference>
<dbReference type="SUPFAM" id="SSF55383">
    <property type="entry name" value="Copper amine oxidase, domain N"/>
    <property type="match status" value="1"/>
</dbReference>
<accession>A0A2W6PGU2</accession>
<evidence type="ECO:0000313" key="3">
    <source>
        <dbReference type="EMBL" id="PZT57386.1"/>
    </source>
</evidence>
<feature type="domain" description="Copper amine oxidase-like N-terminal" evidence="2">
    <location>
        <begin position="39"/>
        <end position="94"/>
    </location>
</feature>
<evidence type="ECO:0000256" key="1">
    <source>
        <dbReference type="SAM" id="Phobius"/>
    </source>
</evidence>
<reference evidence="3 4" key="1">
    <citation type="submission" date="2018-06" db="EMBL/GenBank/DDBJ databases">
        <title>Isolation of heavy metals resistant Paenibacillus silvae NC2 from Gold-Copper mine in ZiJin, China.</title>
        <authorList>
            <person name="Xu J."/>
            <person name="Mazhar H.S."/>
            <person name="Rensing C."/>
        </authorList>
    </citation>
    <scope>NUCLEOTIDE SEQUENCE [LARGE SCALE GENOMIC DNA]</scope>
    <source>
        <strain evidence="3 4">NC2</strain>
    </source>
</reference>
<dbReference type="InterPro" id="IPR012854">
    <property type="entry name" value="Cu_amine_oxidase-like_N"/>
</dbReference>
<protein>
    <recommendedName>
        <fullName evidence="2">Copper amine oxidase-like N-terminal domain-containing protein</fullName>
    </recommendedName>
</protein>
<feature type="transmembrane region" description="Helical" evidence="1">
    <location>
        <begin position="21"/>
        <end position="40"/>
    </location>
</feature>
<sequence>MNRKLLHITEEHTSMKDKLKGLVIGILIGSTITGATTFAATNSTPIKAVIQKLNLYVDGTKKSSVNAITYNNTTYVPVRSMSNAIGSNVSLKGDKLYIGKPPKVNVSLDDAFDLVYKKIKKEVDKYSLSMMEDGESDGRYVIRVFENLPDHIATYGWYHVDKNTGAVYWYDLANDKMVKL</sequence>
<proteinExistence type="predicted"/>
<gene>
    <name evidence="3" type="ORF">DN757_01640</name>
</gene>
<keyword evidence="1" id="KW-1133">Transmembrane helix</keyword>
<keyword evidence="1" id="KW-0472">Membrane</keyword>
<dbReference type="InterPro" id="IPR036582">
    <property type="entry name" value="Mao_N_sf"/>
</dbReference>
<evidence type="ECO:0000313" key="4">
    <source>
        <dbReference type="Proteomes" id="UP000249204"/>
    </source>
</evidence>
<organism evidence="3 4">
    <name type="scientific">Paenibacillus silvae</name>
    <dbReference type="NCBI Taxonomy" id="1325358"/>
    <lineage>
        <taxon>Bacteria</taxon>
        <taxon>Bacillati</taxon>
        <taxon>Bacillota</taxon>
        <taxon>Bacilli</taxon>
        <taxon>Bacillales</taxon>
        <taxon>Paenibacillaceae</taxon>
        <taxon>Paenibacillus</taxon>
    </lineage>
</organism>